<evidence type="ECO:0000256" key="6">
    <source>
        <dbReference type="ARBA" id="ARBA00023069"/>
    </source>
</evidence>
<dbReference type="AlphaFoldDB" id="A0A9Q0Y4A7"/>
<evidence type="ECO:0000313" key="10">
    <source>
        <dbReference type="EMBL" id="KAJ7342149.1"/>
    </source>
</evidence>
<dbReference type="Proteomes" id="UP001142489">
    <property type="component" value="Unassembled WGS sequence"/>
</dbReference>
<keyword evidence="6" id="KW-0969">Cilium</keyword>
<name>A0A9Q0Y4A7_9SAUR</name>
<dbReference type="OrthoDB" id="313308at2759"/>
<keyword evidence="8" id="KW-0966">Cell projection</keyword>
<keyword evidence="5" id="KW-0282">Flagellum</keyword>
<accession>A0A9Q0Y4A7</accession>
<keyword evidence="3" id="KW-0963">Cytoplasm</keyword>
<evidence type="ECO:0000256" key="2">
    <source>
        <dbReference type="ARBA" id="ARBA00006737"/>
    </source>
</evidence>
<keyword evidence="7" id="KW-0206">Cytoskeleton</keyword>
<comment type="subcellular location">
    <subcellularLocation>
        <location evidence="1">Cytoplasm</location>
        <location evidence="1">Cytoskeleton</location>
        <location evidence="1">Flagellum axoneme</location>
    </subcellularLocation>
</comment>
<evidence type="ECO:0000313" key="11">
    <source>
        <dbReference type="Proteomes" id="UP001142489"/>
    </source>
</evidence>
<dbReference type="PANTHER" id="PTHR21648">
    <property type="entry name" value="FLAGELLAR RADIAL SPOKE PROTEIN 3"/>
    <property type="match status" value="1"/>
</dbReference>
<dbReference type="PANTHER" id="PTHR21648:SF0">
    <property type="entry name" value="RADIAL SPOKE HEAD PROTEIN 3 HOMOLOG"/>
    <property type="match status" value="1"/>
</dbReference>
<dbReference type="GO" id="GO:0005929">
    <property type="term" value="C:cilium"/>
    <property type="evidence" value="ECO:0007669"/>
    <property type="project" value="TreeGrafter"/>
</dbReference>
<evidence type="ECO:0000256" key="3">
    <source>
        <dbReference type="ARBA" id="ARBA00022490"/>
    </source>
</evidence>
<comment type="similarity">
    <text evidence="2">Belongs to the flagellar radial spoke RSP3 family.</text>
</comment>
<comment type="caution">
    <text evidence="10">The sequence shown here is derived from an EMBL/GenBank/DDBJ whole genome shotgun (WGS) entry which is preliminary data.</text>
</comment>
<feature type="compositionally biased region" description="Basic residues" evidence="9">
    <location>
        <begin position="28"/>
        <end position="37"/>
    </location>
</feature>
<evidence type="ECO:0000256" key="7">
    <source>
        <dbReference type="ARBA" id="ARBA00023212"/>
    </source>
</evidence>
<gene>
    <name evidence="10" type="ORF">JRQ81_009191</name>
</gene>
<evidence type="ECO:0000256" key="9">
    <source>
        <dbReference type="SAM" id="MobiDB-lite"/>
    </source>
</evidence>
<protein>
    <submittedName>
        <fullName evidence="10">Uncharacterized protein</fullName>
    </submittedName>
</protein>
<feature type="compositionally biased region" description="Low complexity" evidence="9">
    <location>
        <begin position="11"/>
        <end position="24"/>
    </location>
</feature>
<keyword evidence="11" id="KW-1185">Reference proteome</keyword>
<keyword evidence="4" id="KW-0597">Phosphoprotein</keyword>
<evidence type="ECO:0000256" key="5">
    <source>
        <dbReference type="ARBA" id="ARBA00022846"/>
    </source>
</evidence>
<proteinExistence type="inferred from homology"/>
<dbReference type="InterPro" id="IPR009290">
    <property type="entry name" value="Radial_spoke_3"/>
</dbReference>
<reference evidence="10" key="1">
    <citation type="journal article" date="2023" name="DNA Res.">
        <title>Chromosome-level genome assembly of Phrynocephalus forsythii using third-generation DNA sequencing and Hi-C analysis.</title>
        <authorList>
            <person name="Qi Y."/>
            <person name="Zhao W."/>
            <person name="Zhao Y."/>
            <person name="Niu C."/>
            <person name="Cao S."/>
            <person name="Zhang Y."/>
        </authorList>
    </citation>
    <scope>NUCLEOTIDE SEQUENCE</scope>
    <source>
        <tissue evidence="10">Muscle</tissue>
    </source>
</reference>
<sequence length="193" mass="22004">MTSVILNPEGSSTASKTYSYSSRPRPVPVRKRYRKSTLTKENSDGPVQYGNLMYDRRVVRGNTYAAYTLPWTPPEPDPIEIQKQQEAHRKMLARRRAKEEGKIHAPEVEDVANRVDVQTELYLEEIADRVLEADVECQTDAFVGKKASTFFIPEKTGSDESTQIEKGELFDFDIEVKPMLEVLVGKTIESKLY</sequence>
<evidence type="ECO:0000256" key="1">
    <source>
        <dbReference type="ARBA" id="ARBA00004611"/>
    </source>
</evidence>
<evidence type="ECO:0000256" key="4">
    <source>
        <dbReference type="ARBA" id="ARBA00022553"/>
    </source>
</evidence>
<feature type="region of interest" description="Disordered" evidence="9">
    <location>
        <begin position="1"/>
        <end position="44"/>
    </location>
</feature>
<dbReference type="EMBL" id="JAPFRF010000002">
    <property type="protein sequence ID" value="KAJ7342149.1"/>
    <property type="molecule type" value="Genomic_DNA"/>
</dbReference>
<organism evidence="10 11">
    <name type="scientific">Phrynocephalus forsythii</name>
    <dbReference type="NCBI Taxonomy" id="171643"/>
    <lineage>
        <taxon>Eukaryota</taxon>
        <taxon>Metazoa</taxon>
        <taxon>Chordata</taxon>
        <taxon>Craniata</taxon>
        <taxon>Vertebrata</taxon>
        <taxon>Euteleostomi</taxon>
        <taxon>Lepidosauria</taxon>
        <taxon>Squamata</taxon>
        <taxon>Bifurcata</taxon>
        <taxon>Unidentata</taxon>
        <taxon>Episquamata</taxon>
        <taxon>Toxicofera</taxon>
        <taxon>Iguania</taxon>
        <taxon>Acrodonta</taxon>
        <taxon>Agamidae</taxon>
        <taxon>Agaminae</taxon>
        <taxon>Phrynocephalus</taxon>
    </lineage>
</organism>
<evidence type="ECO:0000256" key="8">
    <source>
        <dbReference type="ARBA" id="ARBA00023273"/>
    </source>
</evidence>
<dbReference type="Pfam" id="PF06098">
    <property type="entry name" value="Radial_spoke_3"/>
    <property type="match status" value="1"/>
</dbReference>